<accession>A0A392UGJ6</accession>
<sequence>MVMQRRADGQTEEEFAEILHDLQVIVPVCRLGDGADRQDMGEL</sequence>
<evidence type="ECO:0000313" key="1">
    <source>
        <dbReference type="EMBL" id="MCI72703.1"/>
    </source>
</evidence>
<reference evidence="1 2" key="1">
    <citation type="journal article" date="2018" name="Front. Plant Sci.">
        <title>Red Clover (Trifolium pratense) and Zigzag Clover (T. medium) - A Picture of Genomic Similarities and Differences.</title>
        <authorList>
            <person name="Dluhosova J."/>
            <person name="Istvanek J."/>
            <person name="Nedelnik J."/>
            <person name="Repkova J."/>
        </authorList>
    </citation>
    <scope>NUCLEOTIDE SEQUENCE [LARGE SCALE GENOMIC DNA]</scope>
    <source>
        <strain evidence="2">cv. 10/8</strain>
        <tissue evidence="1">Leaf</tissue>
    </source>
</reference>
<organism evidence="1 2">
    <name type="scientific">Trifolium medium</name>
    <dbReference type="NCBI Taxonomy" id="97028"/>
    <lineage>
        <taxon>Eukaryota</taxon>
        <taxon>Viridiplantae</taxon>
        <taxon>Streptophyta</taxon>
        <taxon>Embryophyta</taxon>
        <taxon>Tracheophyta</taxon>
        <taxon>Spermatophyta</taxon>
        <taxon>Magnoliopsida</taxon>
        <taxon>eudicotyledons</taxon>
        <taxon>Gunneridae</taxon>
        <taxon>Pentapetalae</taxon>
        <taxon>rosids</taxon>
        <taxon>fabids</taxon>
        <taxon>Fabales</taxon>
        <taxon>Fabaceae</taxon>
        <taxon>Papilionoideae</taxon>
        <taxon>50 kb inversion clade</taxon>
        <taxon>NPAAA clade</taxon>
        <taxon>Hologalegina</taxon>
        <taxon>IRL clade</taxon>
        <taxon>Trifolieae</taxon>
        <taxon>Trifolium</taxon>
    </lineage>
</organism>
<evidence type="ECO:0000313" key="2">
    <source>
        <dbReference type="Proteomes" id="UP000265520"/>
    </source>
</evidence>
<feature type="non-terminal residue" evidence="1">
    <location>
        <position position="43"/>
    </location>
</feature>
<dbReference type="Proteomes" id="UP000265520">
    <property type="component" value="Unassembled WGS sequence"/>
</dbReference>
<proteinExistence type="predicted"/>
<keyword evidence="2" id="KW-1185">Reference proteome</keyword>
<dbReference type="EMBL" id="LXQA010823670">
    <property type="protein sequence ID" value="MCI72703.1"/>
    <property type="molecule type" value="Genomic_DNA"/>
</dbReference>
<protein>
    <submittedName>
        <fullName evidence="1">Uncharacterized protein</fullName>
    </submittedName>
</protein>
<dbReference type="AlphaFoldDB" id="A0A392UGJ6"/>
<name>A0A392UGJ6_9FABA</name>
<comment type="caution">
    <text evidence="1">The sequence shown here is derived from an EMBL/GenBank/DDBJ whole genome shotgun (WGS) entry which is preliminary data.</text>
</comment>